<sequence length="125" mass="13973">MKKLILHIEWGDGIQLNSDELEGYLDSHLGNLFGNLEHQDPDSPDAGWRWFPDLDSALDWEMGLRTSALSKDAQEWLEVIKECDGAEVPRGDWETVKELVTAGLVSLGSARGPGRDWRRAELADG</sequence>
<protein>
    <submittedName>
        <fullName evidence="1">Uncharacterized protein</fullName>
    </submittedName>
</protein>
<reference evidence="1" key="1">
    <citation type="journal article" date="2015" name="Nature">
        <title>Complex archaea that bridge the gap between prokaryotes and eukaryotes.</title>
        <authorList>
            <person name="Spang A."/>
            <person name="Saw J.H."/>
            <person name="Jorgensen S.L."/>
            <person name="Zaremba-Niedzwiedzka K."/>
            <person name="Martijn J."/>
            <person name="Lind A.E."/>
            <person name="van Eijk R."/>
            <person name="Schleper C."/>
            <person name="Guy L."/>
            <person name="Ettema T.J."/>
        </authorList>
    </citation>
    <scope>NUCLEOTIDE SEQUENCE</scope>
</reference>
<organism evidence="1">
    <name type="scientific">marine sediment metagenome</name>
    <dbReference type="NCBI Taxonomy" id="412755"/>
    <lineage>
        <taxon>unclassified sequences</taxon>
        <taxon>metagenomes</taxon>
        <taxon>ecological metagenomes</taxon>
    </lineage>
</organism>
<comment type="caution">
    <text evidence="1">The sequence shown here is derived from an EMBL/GenBank/DDBJ whole genome shotgun (WGS) entry which is preliminary data.</text>
</comment>
<dbReference type="AlphaFoldDB" id="A0A0F9M5V0"/>
<dbReference type="EMBL" id="LAZR01009535">
    <property type="protein sequence ID" value="KKM72040.1"/>
    <property type="molecule type" value="Genomic_DNA"/>
</dbReference>
<name>A0A0F9M5V0_9ZZZZ</name>
<gene>
    <name evidence="1" type="ORF">LCGC14_1424410</name>
</gene>
<accession>A0A0F9M5V0</accession>
<proteinExistence type="predicted"/>
<evidence type="ECO:0000313" key="1">
    <source>
        <dbReference type="EMBL" id="KKM72040.1"/>
    </source>
</evidence>